<keyword evidence="2" id="KW-1185">Reference proteome</keyword>
<dbReference type="InterPro" id="IPR038282">
    <property type="entry name" value="DUF2267_sf"/>
</dbReference>
<dbReference type="InterPro" id="IPR018727">
    <property type="entry name" value="DUF2267"/>
</dbReference>
<dbReference type="Pfam" id="PF10025">
    <property type="entry name" value="DUF2267"/>
    <property type="match status" value="1"/>
</dbReference>
<dbReference type="Proteomes" id="UP001165366">
    <property type="component" value="Unassembled WGS sequence"/>
</dbReference>
<comment type="caution">
    <text evidence="1">The sequence shown here is derived from an EMBL/GenBank/DDBJ whole genome shotgun (WGS) entry which is preliminary data.</text>
</comment>
<dbReference type="RefSeq" id="WP_237852171.1">
    <property type="nucleotide sequence ID" value="NZ_JAKLWS010000001.1"/>
</dbReference>
<evidence type="ECO:0000313" key="2">
    <source>
        <dbReference type="Proteomes" id="UP001165366"/>
    </source>
</evidence>
<protein>
    <submittedName>
        <fullName evidence="1">DUF2267 domain-containing protein</fullName>
    </submittedName>
</protein>
<evidence type="ECO:0000313" key="1">
    <source>
        <dbReference type="EMBL" id="MCG2587333.1"/>
    </source>
</evidence>
<reference evidence="1" key="1">
    <citation type="submission" date="2022-01" db="EMBL/GenBank/DDBJ databases">
        <authorList>
            <person name="Wang Y."/>
        </authorList>
    </citation>
    <scope>NUCLEOTIDE SEQUENCE</scope>
    <source>
        <strain evidence="1">WB101</strain>
    </source>
</reference>
<dbReference type="Gene3D" id="1.10.490.110">
    <property type="entry name" value="Uncharacterized conserved protein DUF2267"/>
    <property type="match status" value="1"/>
</dbReference>
<proteinExistence type="predicted"/>
<accession>A0ABS9K947</accession>
<organism evidence="1 2">
    <name type="scientific">Rhodohalobacter sulfatireducens</name>
    <dbReference type="NCBI Taxonomy" id="2911366"/>
    <lineage>
        <taxon>Bacteria</taxon>
        <taxon>Pseudomonadati</taxon>
        <taxon>Balneolota</taxon>
        <taxon>Balneolia</taxon>
        <taxon>Balneolales</taxon>
        <taxon>Balneolaceae</taxon>
        <taxon>Rhodohalobacter</taxon>
    </lineage>
</organism>
<reference evidence="1" key="2">
    <citation type="submission" date="2024-05" db="EMBL/GenBank/DDBJ databases">
        <title>Rhodohalobacter halophilus gen. nov., sp. nov., a moderately halophilic member of the family Balneolaceae.</title>
        <authorList>
            <person name="Xia J."/>
        </authorList>
    </citation>
    <scope>NUCLEOTIDE SEQUENCE</scope>
    <source>
        <strain evidence="1">WB101</strain>
    </source>
</reference>
<gene>
    <name evidence="1" type="ORF">L6773_02060</name>
</gene>
<name>A0ABS9K947_9BACT</name>
<sequence>MNSEVNFDNQCKETLMWVYDVAQRTTCPEREDWAFNALRAVLHAIRDRTTIEEAFHLAAQLPVLLRGYYFEGYRPSGKKVKLNAGQFLIRIRKEMGASNELSPEDALSAVLNVLYEHVSIGELEDVKKSMPKDIVNLWEQEMQNSTVW</sequence>
<dbReference type="EMBL" id="JAKLWS010000001">
    <property type="protein sequence ID" value="MCG2587333.1"/>
    <property type="molecule type" value="Genomic_DNA"/>
</dbReference>